<dbReference type="PANTHER" id="PTHR33608:SF7">
    <property type="entry name" value="DUF58 DOMAIN-CONTAINING PROTEIN"/>
    <property type="match status" value="1"/>
</dbReference>
<reference evidence="2" key="1">
    <citation type="journal article" date="2021" name="ISME J.">
        <title>Fine-scale metabolic discontinuity in a stratified prokaryote microbiome of a Red Sea deep halocline.</title>
        <authorList>
            <person name="Michoud G."/>
            <person name="Ngugi D.K."/>
            <person name="Barozzi A."/>
            <person name="Merlino G."/>
            <person name="Calleja M.L."/>
            <person name="Delgado-Huertas A."/>
            <person name="Moran X.A.G."/>
            <person name="Daffonchio D."/>
        </authorList>
    </citation>
    <scope>NUCLEOTIDE SEQUENCE</scope>
    <source>
        <strain evidence="2">SuakinDeep_MAG55_1</strain>
    </source>
</reference>
<evidence type="ECO:0000259" key="1">
    <source>
        <dbReference type="Pfam" id="PF01882"/>
    </source>
</evidence>
<proteinExistence type="predicted"/>
<dbReference type="Proteomes" id="UP000722750">
    <property type="component" value="Unassembled WGS sequence"/>
</dbReference>
<gene>
    <name evidence="2" type="ORF">MAG551_00087</name>
</gene>
<dbReference type="InterPro" id="IPR036465">
    <property type="entry name" value="vWFA_dom_sf"/>
</dbReference>
<protein>
    <recommendedName>
        <fullName evidence="1">DUF58 domain-containing protein</fullName>
    </recommendedName>
</protein>
<evidence type="ECO:0000313" key="3">
    <source>
        <dbReference type="Proteomes" id="UP000722750"/>
    </source>
</evidence>
<comment type="caution">
    <text evidence="2">The sequence shown here is derived from an EMBL/GenBank/DDBJ whole genome shotgun (WGS) entry which is preliminary data.</text>
</comment>
<feature type="domain" description="DUF58" evidence="1">
    <location>
        <begin position="53"/>
        <end position="269"/>
    </location>
</feature>
<dbReference type="AlphaFoldDB" id="A0A941VY47"/>
<name>A0A941VY47_9BACT</name>
<dbReference type="PANTHER" id="PTHR33608">
    <property type="entry name" value="BLL2464 PROTEIN"/>
    <property type="match status" value="1"/>
</dbReference>
<accession>A0A941VY47</accession>
<organism evidence="2 3">
    <name type="scientific">Candidatus Scalindua arabica</name>
    <dbReference type="NCBI Taxonomy" id="1127984"/>
    <lineage>
        <taxon>Bacteria</taxon>
        <taxon>Pseudomonadati</taxon>
        <taxon>Planctomycetota</taxon>
        <taxon>Candidatus Brocadiia</taxon>
        <taxon>Candidatus Brocadiales</taxon>
        <taxon>Candidatus Scalinduaceae</taxon>
        <taxon>Candidatus Scalindua</taxon>
    </lineage>
</organism>
<dbReference type="Pfam" id="PF01882">
    <property type="entry name" value="DUF58"/>
    <property type="match status" value="1"/>
</dbReference>
<dbReference type="InterPro" id="IPR002881">
    <property type="entry name" value="DUF58"/>
</dbReference>
<dbReference type="SUPFAM" id="SSF53300">
    <property type="entry name" value="vWA-like"/>
    <property type="match status" value="1"/>
</dbReference>
<sequence length="307" mass="35745">MGETGSALGDIFDAKFLRKLETLCIECKKTYAGVRKGNYEAVNKKGTSIEFADYQEYIPGDDFRYIDWNIYGRLNKLLVKTFKEEEELSVHILFDVSRSMLFPKEDKKFDYAKDLVIALSYIALSSKNSVRLATMADTDKVSGNRTPFFQQKANIFVIADFLNKVTPQGELDFVDYISKYIYEVKGRRGTVVVISDFMMKPEIYTKGLNFLRFKNFDIKVIQILGANELNPFGKEKRRQVVDVETNKRMNINLSEANLKKYKASIEEHNQRLRHFCRMNRIIYSLAKTNVKFEDFILRDLPKIGFIR</sequence>
<evidence type="ECO:0000313" key="2">
    <source>
        <dbReference type="EMBL" id="MBS1257052.1"/>
    </source>
</evidence>
<dbReference type="EMBL" id="JAANXD010000003">
    <property type="protein sequence ID" value="MBS1257052.1"/>
    <property type="molecule type" value="Genomic_DNA"/>
</dbReference>